<evidence type="ECO:0008006" key="2">
    <source>
        <dbReference type="Google" id="ProtNLM"/>
    </source>
</evidence>
<protein>
    <recommendedName>
        <fullName evidence="2">F-box domain protein</fullName>
    </recommendedName>
</protein>
<dbReference type="Proteomes" id="UP000325434">
    <property type="component" value="Unassembled WGS sequence"/>
</dbReference>
<name>A0A5N6H527_ASPFL</name>
<dbReference type="SUPFAM" id="SSF52047">
    <property type="entry name" value="RNI-like"/>
    <property type="match status" value="1"/>
</dbReference>
<dbReference type="VEuPathDB" id="FungiDB:F9C07_2258551"/>
<accession>A0A5N6H527</accession>
<sequence>MFLSGSQKARSVRQTYLGPSGQKRLSIVDRDKPDPEKAFIWRLPHEILAHIINIIASDPNHSPDNHGTWRQLSLVCCRFTPIVLPLLYRHLKVETGPPNRSLRQLHLTLQGNPALRGHCRKLYIHIRHIRPADDSEFFVVKILISYLTKVQILTIHGGFDSSHKSAWSVLQHALQHMHAIYSLNLCREMGGLFLRDVVKQIDIPSLQNLSLSGVYPESTSMETSVLLEPKKYRTAGFTSLELTDYGESPEATKQLIAWPKSLVHFYLGSFYDNPFYIDLPMLSEWLAIHKDTLKSIDIGSLSRGVDRRLFNACDFPKLEVLALSRWQLAGWRPHRDEGLTFSPLDADLLLGASLHTFTLDCTVHDQHSESWTDFGEREEHWVTQVARAAITRKAALRKIKIIFTPDYWTGTEEDGYPWDRMNRIHDEISPHRLVLEYNKPGLTKEEWLQVLRQESCAQSDTESLDALEMEDSERTYEGGDIREYFPRL</sequence>
<dbReference type="EMBL" id="ML734573">
    <property type="protein sequence ID" value="KAB8249207.1"/>
    <property type="molecule type" value="Genomic_DNA"/>
</dbReference>
<dbReference type="AlphaFoldDB" id="A0A5N6H527"/>
<organism evidence="1">
    <name type="scientific">Aspergillus flavus</name>
    <dbReference type="NCBI Taxonomy" id="5059"/>
    <lineage>
        <taxon>Eukaryota</taxon>
        <taxon>Fungi</taxon>
        <taxon>Dikarya</taxon>
        <taxon>Ascomycota</taxon>
        <taxon>Pezizomycotina</taxon>
        <taxon>Eurotiomycetes</taxon>
        <taxon>Eurotiomycetidae</taxon>
        <taxon>Eurotiales</taxon>
        <taxon>Aspergillaceae</taxon>
        <taxon>Aspergillus</taxon>
        <taxon>Aspergillus subgen. Circumdati</taxon>
    </lineage>
</organism>
<evidence type="ECO:0000313" key="1">
    <source>
        <dbReference type="EMBL" id="KAB8249207.1"/>
    </source>
</evidence>
<proteinExistence type="predicted"/>
<gene>
    <name evidence="1" type="ORF">BDV35DRAFT_143272</name>
</gene>
<dbReference type="VEuPathDB" id="FungiDB:AFLA_005013"/>
<reference evidence="1" key="1">
    <citation type="submission" date="2019-04" db="EMBL/GenBank/DDBJ databases">
        <title>Friends and foes A comparative genomics study of 23 Aspergillus species from section Flavi.</title>
        <authorList>
            <consortium name="DOE Joint Genome Institute"/>
            <person name="Kjaerbolling I."/>
            <person name="Vesth T."/>
            <person name="Frisvad J.C."/>
            <person name="Nybo J.L."/>
            <person name="Theobald S."/>
            <person name="Kildgaard S."/>
            <person name="Isbrandt T."/>
            <person name="Kuo A."/>
            <person name="Sato A."/>
            <person name="Lyhne E.K."/>
            <person name="Kogle M.E."/>
            <person name="Wiebenga A."/>
            <person name="Kun R.S."/>
            <person name="Lubbers R.J."/>
            <person name="Makela M.R."/>
            <person name="Barry K."/>
            <person name="Chovatia M."/>
            <person name="Clum A."/>
            <person name="Daum C."/>
            <person name="Haridas S."/>
            <person name="He G."/>
            <person name="LaButti K."/>
            <person name="Lipzen A."/>
            <person name="Mondo S."/>
            <person name="Riley R."/>
            <person name="Salamov A."/>
            <person name="Simmons B.A."/>
            <person name="Magnuson J.K."/>
            <person name="Henrissat B."/>
            <person name="Mortensen U.H."/>
            <person name="Larsen T.O."/>
            <person name="Devries R.P."/>
            <person name="Grigoriev I.V."/>
            <person name="Machida M."/>
            <person name="Baker S.E."/>
            <person name="Andersen M.R."/>
        </authorList>
    </citation>
    <scope>NUCLEOTIDE SEQUENCE [LARGE SCALE GENOMIC DNA]</scope>
    <source>
        <strain evidence="1">CBS 121.62</strain>
    </source>
</reference>